<sequence>MAEPRGPTDEEEAPLLNNNDEAPSLSAERDGFFASFIAATKEPLSLLSKILLVVCLILLLLTSVFIGLFAGAEHKLKNREGLPLPTVTTTQYATQTTTQTRTTTYTAVPTQSPYKPPCSTTQCVTLAASILSSLDTTVDPCDDFYQFTNGGWLKENPLPAAKASFSQFQKLAQNNVQIIKEIITRDPTPETSPADAASLKKLKDLYQSCMNEATLEEIGHEPLLNMTRELRKAIRGQVWNKANDEEPLKPLGEKVGKVGLTAATAYLHSRGISGLFGMYIDGDAAVDPDFMTLQFTQDGLGLPAKEYYEESSVVTAYTRAVAAVLEALDETPDTPEEARDKFWPPIPWPPWGGGGDNPRENRTERAVRLAESVADFEIKLAKAHLDLDILYQDPFFTYNPYSFDNFTSHLPEFDFPAYIAAFTPRNFPEKIIVSYPPYMKSISRLISETNAEVLEAYFVARTALSLAGYLGQTTKVWKANRSLDELLRGLKKGAVEDRDDWCLARVESALGFAAGRFFVQETFGGQSQIKAAKVIDDIITTFKSSLSKLEWMDKESAQAASEKATAIRVKVGYPFYPNTTSDASIVSYYRPVKPDPTRFLDNMVSTSKAEVFRMWLTLGRMRNKDAWEMFPSTVNAYFNPPANEIVFPAGILRPPFFSQDWPTYLSYASFGGVAAHELTHAFDSAGRMYNQRGKLEEWWTNSTSQHFDERKNCIAEQYSKYTVDDGKGGVVHVNGNLTSGENIGDAGLIYAYHAWKAQETEGLMSGTEYTLPGLQGYTREQLFFIAYGRIWGRNMKTAAAVQQVRTDPHSPARYRVDGTLSNIPEFAKAFNCPKKTPMNPAKRCSLWS</sequence>
<dbReference type="GO" id="GO:0016485">
    <property type="term" value="P:protein processing"/>
    <property type="evidence" value="ECO:0007669"/>
    <property type="project" value="TreeGrafter"/>
</dbReference>
<dbReference type="InterPro" id="IPR008753">
    <property type="entry name" value="Peptidase_M13_N"/>
</dbReference>
<dbReference type="PRINTS" id="PR00786">
    <property type="entry name" value="NEPRILYSIN"/>
</dbReference>
<dbReference type="Gene3D" id="1.10.1380.10">
    <property type="entry name" value="Neutral endopeptidase , domain2"/>
    <property type="match status" value="1"/>
</dbReference>
<dbReference type="GO" id="GO:0046872">
    <property type="term" value="F:metal ion binding"/>
    <property type="evidence" value="ECO:0007669"/>
    <property type="project" value="UniProtKB-KW"/>
</dbReference>
<keyword evidence="3" id="KW-0645">Protease</keyword>
<dbReference type="Pfam" id="PF05649">
    <property type="entry name" value="Peptidase_M13_N"/>
    <property type="match status" value="1"/>
</dbReference>
<dbReference type="Pfam" id="PF01431">
    <property type="entry name" value="Peptidase_M13"/>
    <property type="match status" value="1"/>
</dbReference>
<keyword evidence="5" id="KW-0378">Hydrolase</keyword>
<dbReference type="GO" id="GO:0004222">
    <property type="term" value="F:metalloendopeptidase activity"/>
    <property type="evidence" value="ECO:0007669"/>
    <property type="project" value="InterPro"/>
</dbReference>
<dbReference type="InterPro" id="IPR024079">
    <property type="entry name" value="MetalloPept_cat_dom_sf"/>
</dbReference>
<name>A0A0C3MKD7_9AGAM</name>
<keyword evidence="9" id="KW-0472">Membrane</keyword>
<comment type="cofactor">
    <cofactor evidence="1">
        <name>Zn(2+)</name>
        <dbReference type="ChEBI" id="CHEBI:29105"/>
    </cofactor>
</comment>
<dbReference type="InterPro" id="IPR042089">
    <property type="entry name" value="Peptidase_M13_dom_2"/>
</dbReference>
<evidence type="ECO:0000313" key="12">
    <source>
        <dbReference type="EMBL" id="KIO34187.1"/>
    </source>
</evidence>
<feature type="region of interest" description="Disordered" evidence="8">
    <location>
        <begin position="1"/>
        <end position="21"/>
    </location>
</feature>
<dbReference type="InterPro" id="IPR018497">
    <property type="entry name" value="Peptidase_M13_C"/>
</dbReference>
<dbReference type="AlphaFoldDB" id="A0A0C3MKD7"/>
<evidence type="ECO:0000256" key="6">
    <source>
        <dbReference type="ARBA" id="ARBA00022833"/>
    </source>
</evidence>
<keyword evidence="6" id="KW-0862">Zinc</keyword>
<dbReference type="PANTHER" id="PTHR11733:SF167">
    <property type="entry name" value="FI17812P1-RELATED"/>
    <property type="match status" value="1"/>
</dbReference>
<evidence type="ECO:0000256" key="3">
    <source>
        <dbReference type="ARBA" id="ARBA00022670"/>
    </source>
</evidence>
<evidence type="ECO:0000256" key="1">
    <source>
        <dbReference type="ARBA" id="ARBA00001947"/>
    </source>
</evidence>
<evidence type="ECO:0000259" key="10">
    <source>
        <dbReference type="Pfam" id="PF01431"/>
    </source>
</evidence>
<evidence type="ECO:0000256" key="7">
    <source>
        <dbReference type="ARBA" id="ARBA00023049"/>
    </source>
</evidence>
<dbReference type="SUPFAM" id="SSF55486">
    <property type="entry name" value="Metalloproteases ('zincins'), catalytic domain"/>
    <property type="match status" value="1"/>
</dbReference>
<feature type="domain" description="Peptidase M13 C-terminal" evidence="10">
    <location>
        <begin position="635"/>
        <end position="846"/>
    </location>
</feature>
<keyword evidence="4" id="KW-0479">Metal-binding</keyword>
<dbReference type="InterPro" id="IPR000718">
    <property type="entry name" value="Peptidase_M13"/>
</dbReference>
<dbReference type="GO" id="GO:0005886">
    <property type="term" value="C:plasma membrane"/>
    <property type="evidence" value="ECO:0007669"/>
    <property type="project" value="TreeGrafter"/>
</dbReference>
<feature type="domain" description="Peptidase M13 N-terminal" evidence="11">
    <location>
        <begin position="140"/>
        <end position="574"/>
    </location>
</feature>
<keyword evidence="9" id="KW-0812">Transmembrane</keyword>
<dbReference type="Gene3D" id="3.40.390.10">
    <property type="entry name" value="Collagenase (Catalytic Domain)"/>
    <property type="match status" value="1"/>
</dbReference>
<evidence type="ECO:0000259" key="11">
    <source>
        <dbReference type="Pfam" id="PF05649"/>
    </source>
</evidence>
<dbReference type="EMBL" id="KN822944">
    <property type="protein sequence ID" value="KIO34187.1"/>
    <property type="molecule type" value="Genomic_DNA"/>
</dbReference>
<evidence type="ECO:0000256" key="9">
    <source>
        <dbReference type="SAM" id="Phobius"/>
    </source>
</evidence>
<dbReference type="OrthoDB" id="6475849at2759"/>
<reference evidence="13" key="2">
    <citation type="submission" date="2015-01" db="EMBL/GenBank/DDBJ databases">
        <title>Evolutionary Origins and Diversification of the Mycorrhizal Mutualists.</title>
        <authorList>
            <consortium name="DOE Joint Genome Institute"/>
            <consortium name="Mycorrhizal Genomics Consortium"/>
            <person name="Kohler A."/>
            <person name="Kuo A."/>
            <person name="Nagy L.G."/>
            <person name="Floudas D."/>
            <person name="Copeland A."/>
            <person name="Barry K.W."/>
            <person name="Cichocki N."/>
            <person name="Veneault-Fourrey C."/>
            <person name="LaButti K."/>
            <person name="Lindquist E.A."/>
            <person name="Lipzen A."/>
            <person name="Lundell T."/>
            <person name="Morin E."/>
            <person name="Murat C."/>
            <person name="Riley R."/>
            <person name="Ohm R."/>
            <person name="Sun H."/>
            <person name="Tunlid A."/>
            <person name="Henrissat B."/>
            <person name="Grigoriev I.V."/>
            <person name="Hibbett D.S."/>
            <person name="Martin F."/>
        </authorList>
    </citation>
    <scope>NUCLEOTIDE SEQUENCE [LARGE SCALE GENOMIC DNA]</scope>
    <source>
        <strain evidence="13">MUT 4182</strain>
    </source>
</reference>
<keyword evidence="9" id="KW-1133">Transmembrane helix</keyword>
<gene>
    <name evidence="12" type="ORF">M407DRAFT_17094</name>
</gene>
<dbReference type="CDD" id="cd08662">
    <property type="entry name" value="M13"/>
    <property type="match status" value="1"/>
</dbReference>
<protein>
    <recommendedName>
        <fullName evidence="14">Endothelin-converting enzyme 1</fullName>
    </recommendedName>
</protein>
<evidence type="ECO:0000256" key="8">
    <source>
        <dbReference type="SAM" id="MobiDB-lite"/>
    </source>
</evidence>
<organism evidence="12 13">
    <name type="scientific">Tulasnella calospora MUT 4182</name>
    <dbReference type="NCBI Taxonomy" id="1051891"/>
    <lineage>
        <taxon>Eukaryota</taxon>
        <taxon>Fungi</taxon>
        <taxon>Dikarya</taxon>
        <taxon>Basidiomycota</taxon>
        <taxon>Agaricomycotina</taxon>
        <taxon>Agaricomycetes</taxon>
        <taxon>Cantharellales</taxon>
        <taxon>Tulasnellaceae</taxon>
        <taxon>Tulasnella</taxon>
    </lineage>
</organism>
<proteinExistence type="inferred from homology"/>
<feature type="transmembrane region" description="Helical" evidence="9">
    <location>
        <begin position="50"/>
        <end position="70"/>
    </location>
</feature>
<dbReference type="Proteomes" id="UP000054248">
    <property type="component" value="Unassembled WGS sequence"/>
</dbReference>
<dbReference type="PANTHER" id="PTHR11733">
    <property type="entry name" value="ZINC METALLOPROTEASE FAMILY M13 NEPRILYSIN-RELATED"/>
    <property type="match status" value="1"/>
</dbReference>
<evidence type="ECO:0000256" key="4">
    <source>
        <dbReference type="ARBA" id="ARBA00022723"/>
    </source>
</evidence>
<keyword evidence="7" id="KW-0482">Metalloprotease</keyword>
<dbReference type="STRING" id="1051891.A0A0C3MKD7"/>
<evidence type="ECO:0000256" key="2">
    <source>
        <dbReference type="ARBA" id="ARBA00007357"/>
    </source>
</evidence>
<evidence type="ECO:0008006" key="14">
    <source>
        <dbReference type="Google" id="ProtNLM"/>
    </source>
</evidence>
<reference evidence="12 13" key="1">
    <citation type="submission" date="2014-04" db="EMBL/GenBank/DDBJ databases">
        <authorList>
            <consortium name="DOE Joint Genome Institute"/>
            <person name="Kuo A."/>
            <person name="Girlanda M."/>
            <person name="Perotto S."/>
            <person name="Kohler A."/>
            <person name="Nagy L.G."/>
            <person name="Floudas D."/>
            <person name="Copeland A."/>
            <person name="Barry K.W."/>
            <person name="Cichocki N."/>
            <person name="Veneault-Fourrey C."/>
            <person name="LaButti K."/>
            <person name="Lindquist E.A."/>
            <person name="Lipzen A."/>
            <person name="Lundell T."/>
            <person name="Morin E."/>
            <person name="Murat C."/>
            <person name="Sun H."/>
            <person name="Tunlid A."/>
            <person name="Henrissat B."/>
            <person name="Grigoriev I.V."/>
            <person name="Hibbett D.S."/>
            <person name="Martin F."/>
            <person name="Nordberg H.P."/>
            <person name="Cantor M.N."/>
            <person name="Hua S.X."/>
        </authorList>
    </citation>
    <scope>NUCLEOTIDE SEQUENCE [LARGE SCALE GENOMIC DNA]</scope>
    <source>
        <strain evidence="12 13">MUT 4182</strain>
    </source>
</reference>
<evidence type="ECO:0000256" key="5">
    <source>
        <dbReference type="ARBA" id="ARBA00022801"/>
    </source>
</evidence>
<dbReference type="PROSITE" id="PS51885">
    <property type="entry name" value="NEPRILYSIN"/>
    <property type="match status" value="1"/>
</dbReference>
<accession>A0A0C3MKD7</accession>
<evidence type="ECO:0000313" key="13">
    <source>
        <dbReference type="Proteomes" id="UP000054248"/>
    </source>
</evidence>
<comment type="similarity">
    <text evidence="2">Belongs to the peptidase M13 family.</text>
</comment>
<dbReference type="HOGENOM" id="CLU_006187_2_0_1"/>
<keyword evidence="13" id="KW-1185">Reference proteome</keyword>